<proteinExistence type="predicted"/>
<evidence type="ECO:0000256" key="1">
    <source>
        <dbReference type="PROSITE-ProRule" id="PRU00339"/>
    </source>
</evidence>
<dbReference type="PROSITE" id="PS50005">
    <property type="entry name" value="TPR"/>
    <property type="match status" value="1"/>
</dbReference>
<dbReference type="SMART" id="SM00028">
    <property type="entry name" value="TPR"/>
    <property type="match status" value="3"/>
</dbReference>
<dbReference type="SMART" id="SM00327">
    <property type="entry name" value="VWA"/>
    <property type="match status" value="1"/>
</dbReference>
<keyword evidence="1" id="KW-0802">TPR repeat</keyword>
<comment type="caution">
    <text evidence="5">The sequence shown here is derived from an EMBL/GenBank/DDBJ whole genome shotgun (WGS) entry which is preliminary data.</text>
</comment>
<dbReference type="InterPro" id="IPR019734">
    <property type="entry name" value="TPR_rpt"/>
</dbReference>
<dbReference type="InterPro" id="IPR036465">
    <property type="entry name" value="vWFA_dom_sf"/>
</dbReference>
<dbReference type="Pfam" id="PF13414">
    <property type="entry name" value="TPR_11"/>
    <property type="match status" value="1"/>
</dbReference>
<dbReference type="Gene3D" id="1.25.40.10">
    <property type="entry name" value="Tetratricopeptide repeat domain"/>
    <property type="match status" value="1"/>
</dbReference>
<dbReference type="SUPFAM" id="SSF48452">
    <property type="entry name" value="TPR-like"/>
    <property type="match status" value="1"/>
</dbReference>
<dbReference type="Gene3D" id="3.40.50.410">
    <property type="entry name" value="von Willebrand factor, type A domain"/>
    <property type="match status" value="1"/>
</dbReference>
<name>A0A9D5JV42_9BACT</name>
<organism evidence="5 6">
    <name type="scientific">candidate division KSB3 bacterium</name>
    <dbReference type="NCBI Taxonomy" id="2044937"/>
    <lineage>
        <taxon>Bacteria</taxon>
        <taxon>candidate division KSB3</taxon>
    </lineage>
</organism>
<dbReference type="InterPro" id="IPR002035">
    <property type="entry name" value="VWF_A"/>
</dbReference>
<feature type="region of interest" description="Disordered" evidence="3">
    <location>
        <begin position="600"/>
        <end position="632"/>
    </location>
</feature>
<evidence type="ECO:0000259" key="4">
    <source>
        <dbReference type="PROSITE" id="PS50234"/>
    </source>
</evidence>
<evidence type="ECO:0000313" key="5">
    <source>
        <dbReference type="EMBL" id="MBD3324487.1"/>
    </source>
</evidence>
<evidence type="ECO:0000256" key="2">
    <source>
        <dbReference type="SAM" id="Coils"/>
    </source>
</evidence>
<evidence type="ECO:0000313" key="6">
    <source>
        <dbReference type="Proteomes" id="UP000649604"/>
    </source>
</evidence>
<feature type="repeat" description="TPR" evidence="1">
    <location>
        <begin position="385"/>
        <end position="418"/>
    </location>
</feature>
<accession>A0A9D5JV42</accession>
<dbReference type="Proteomes" id="UP000649604">
    <property type="component" value="Unassembled WGS sequence"/>
</dbReference>
<dbReference type="AlphaFoldDB" id="A0A9D5JV42"/>
<dbReference type="EMBL" id="WJJP01000243">
    <property type="protein sequence ID" value="MBD3324487.1"/>
    <property type="molecule type" value="Genomic_DNA"/>
</dbReference>
<feature type="domain" description="VWFA" evidence="4">
    <location>
        <begin position="71"/>
        <end position="258"/>
    </location>
</feature>
<dbReference type="PROSITE" id="PS50234">
    <property type="entry name" value="VWFA"/>
    <property type="match status" value="1"/>
</dbReference>
<reference evidence="5" key="1">
    <citation type="submission" date="2019-11" db="EMBL/GenBank/DDBJ databases">
        <title>Microbial mats filling the niche in hypersaline microbial mats.</title>
        <authorList>
            <person name="Wong H.L."/>
            <person name="Macleod F.I."/>
            <person name="White R.A. III"/>
            <person name="Burns B.P."/>
        </authorList>
    </citation>
    <scope>NUCLEOTIDE SEQUENCE</scope>
    <source>
        <strain evidence="5">Rbin_158</strain>
    </source>
</reference>
<dbReference type="SUPFAM" id="SSF53300">
    <property type="entry name" value="vWA-like"/>
    <property type="match status" value="1"/>
</dbReference>
<gene>
    <name evidence="5" type="ORF">GF339_07870</name>
</gene>
<feature type="coiled-coil region" evidence="2">
    <location>
        <begin position="471"/>
        <end position="507"/>
    </location>
</feature>
<keyword evidence="2" id="KW-0175">Coiled coil</keyword>
<dbReference type="InterPro" id="IPR011990">
    <property type="entry name" value="TPR-like_helical_dom_sf"/>
</dbReference>
<protein>
    <submittedName>
        <fullName evidence="5">Tetratricopeptide repeat protein</fullName>
    </submittedName>
</protein>
<evidence type="ECO:0000256" key="3">
    <source>
        <dbReference type="SAM" id="MobiDB-lite"/>
    </source>
</evidence>
<sequence length="632" mass="70117">MKRIYCLVVCFCVLGILGYAASAVFAIDAYFDTQISTSLDIETDSGTLVVRMLDEEVPPILSDVTYEQTINVEIIFDASKTMGEPDINGNRKIDIAKKLVSILVQSFPQRDTAFALRVNGAASGNNCLDSALVVPFTKNNGQQILDAVRPIQPTGLSPLSYSLRQVLQDFSGRLGMQIVFIITDGLETCDVGPVDPCTVTMDMLLQADFTGNINILGVNTIYDDAQELLSCFAARGNGEFLDSNRNTGRQLAQLIHESSQLIYSISRILDPETLAEGKILGLRNLRIGDATGLEPASAQDTGQGTDVLIQPGIIQKQATTSQIREIDVTQLPQTDAGYSTHELPPGIYKIEFVTTPVLVSYFTIDQQQDHTIGIVRSGEGFDLYERAHLAMGNRYYDTGQIEKAVEEYQKVLEFDSRNVDAHLNMGIIYQDILQDLEKAAFHYKTYLELQGPRQEEVSRWLREVRGLPSPEEELQQQIQAREEQLAQEAAAQRAAEEQAQRQKERQKALAAYNEILTANPDIVQLAEEDVISGETVAVQVSIETTDSKARTIALDVGERIQRLLGRTPNEIRVYRENNLETPIVRAGYDQSQQRYVIIEDETDAPVPLGPRENGTSPVFPEQEPPAEGEQPE</sequence>